<evidence type="ECO:0000313" key="1">
    <source>
        <dbReference type="EMBL" id="RMB92499.1"/>
    </source>
</evidence>
<organism evidence="1 2">
    <name type="scientific">Hirundo rustica rustica</name>
    <dbReference type="NCBI Taxonomy" id="333673"/>
    <lineage>
        <taxon>Eukaryota</taxon>
        <taxon>Metazoa</taxon>
        <taxon>Chordata</taxon>
        <taxon>Craniata</taxon>
        <taxon>Vertebrata</taxon>
        <taxon>Euteleostomi</taxon>
        <taxon>Archelosauria</taxon>
        <taxon>Archosauria</taxon>
        <taxon>Dinosauria</taxon>
        <taxon>Saurischia</taxon>
        <taxon>Theropoda</taxon>
        <taxon>Coelurosauria</taxon>
        <taxon>Aves</taxon>
        <taxon>Neognathae</taxon>
        <taxon>Neoaves</taxon>
        <taxon>Telluraves</taxon>
        <taxon>Australaves</taxon>
        <taxon>Passeriformes</taxon>
        <taxon>Sylvioidea</taxon>
        <taxon>Hirundinidae</taxon>
        <taxon>Hirundo</taxon>
    </lineage>
</organism>
<dbReference type="AlphaFoldDB" id="A0A3M0J138"/>
<protein>
    <submittedName>
        <fullName evidence="1">Uncharacterized protein</fullName>
    </submittedName>
</protein>
<proteinExistence type="predicted"/>
<gene>
    <name evidence="1" type="ORF">DUI87_31088</name>
</gene>
<reference evidence="1 2" key="1">
    <citation type="submission" date="2018-07" db="EMBL/GenBank/DDBJ databases">
        <title>A high quality draft genome assembly of the barn swallow (H. rustica rustica).</title>
        <authorList>
            <person name="Formenti G."/>
            <person name="Chiara M."/>
            <person name="Poveda L."/>
            <person name="Francoijs K.-J."/>
            <person name="Bonisoli-Alquati A."/>
            <person name="Canova L."/>
            <person name="Gianfranceschi L."/>
            <person name="Horner D.S."/>
            <person name="Saino N."/>
        </authorList>
    </citation>
    <scope>NUCLEOTIDE SEQUENCE [LARGE SCALE GENOMIC DNA]</scope>
    <source>
        <strain evidence="1">Chelidonia</strain>
        <tissue evidence="1">Blood</tissue>
    </source>
</reference>
<accession>A0A3M0J138</accession>
<keyword evidence="2" id="KW-1185">Reference proteome</keyword>
<dbReference type="Proteomes" id="UP000269221">
    <property type="component" value="Unassembled WGS sequence"/>
</dbReference>
<dbReference type="EMBL" id="QRBI01000224">
    <property type="protein sequence ID" value="RMB92499.1"/>
    <property type="molecule type" value="Genomic_DNA"/>
</dbReference>
<evidence type="ECO:0000313" key="2">
    <source>
        <dbReference type="Proteomes" id="UP000269221"/>
    </source>
</evidence>
<comment type="caution">
    <text evidence="1">The sequence shown here is derived from an EMBL/GenBank/DDBJ whole genome shotgun (WGS) entry which is preliminary data.</text>
</comment>
<name>A0A3M0J138_HIRRU</name>
<sequence>MCVDRLTHLAAWSQSFLLVDPKTPPIQQSCLDWNLTFGWEEPSWRLLTALEVLSLGADELHFVDASPAANKVCGPREREGTFGIREIQGKPGELVQSLHVDVDPSMLANPALGMSEIIQGFWGLLLLVFQDRGASGNSWNNPFCARKFWAVHEPFSNEDRSQP</sequence>